<evidence type="ECO:0000313" key="1">
    <source>
        <dbReference type="EMBL" id="AIF11162.1"/>
    </source>
</evidence>
<dbReference type="AlphaFoldDB" id="A0A075H9L8"/>
<protein>
    <submittedName>
        <fullName evidence="1">Uncharacterized protein</fullName>
    </submittedName>
</protein>
<dbReference type="EMBL" id="KF900910">
    <property type="protein sequence ID" value="AIF11162.1"/>
    <property type="molecule type" value="Genomic_DNA"/>
</dbReference>
<name>A0A075H9L8_9ARCH</name>
<accession>A0A075H9L8</accession>
<proteinExistence type="predicted"/>
<organism evidence="1">
    <name type="scientific">uncultured marine thaumarchaeote KM3_50_F11</name>
    <dbReference type="NCBI Taxonomy" id="1456172"/>
    <lineage>
        <taxon>Archaea</taxon>
        <taxon>Nitrososphaerota</taxon>
        <taxon>environmental samples</taxon>
    </lineage>
</organism>
<sequence>MNKIPIFFLLFLVTSMAFVTTPNVAHADSQLDILIKIALNTKEHIKADIDKAIDVTKEAREQFDEGVKETDLLIKTTEEGDVVSARQHFISAMIAFKKASIATDTTSDESQKALIPDRSQTIKKYETNIKKLKVISDRLKANIDFEQIDQLLALAKTNHAQGNFVQNEQTLSNIATDGREIHKLLYEISEQNKIYRAQHFAKKHVERIDDLILQAKEIGLYETVNVLEQSRVQLLQANSTQIIKQQFKITIVYMQKVDQAKEAQQNKFLKLKVIIDSLENNAKRLSDDVGVNTAASYFLDRAFNLIEDVRSDLKDLEYAPTTLRDYSKYIDLTIGNKIESIKEMLIKVERLIYTSS</sequence>
<reference evidence="1" key="1">
    <citation type="journal article" date="2014" name="Genome Biol. Evol.">
        <title>Pangenome evidence for extensive interdomain horizontal transfer affecting lineage core and shell genes in uncultured planktonic thaumarchaeota and euryarchaeota.</title>
        <authorList>
            <person name="Deschamps P."/>
            <person name="Zivanovic Y."/>
            <person name="Moreira D."/>
            <person name="Rodriguez-Valera F."/>
            <person name="Lopez-Garcia P."/>
        </authorList>
    </citation>
    <scope>NUCLEOTIDE SEQUENCE</scope>
</reference>